<keyword evidence="4 9" id="KW-1133">Transmembrane helix</keyword>
<dbReference type="EMBL" id="JAMFTS010000004">
    <property type="protein sequence ID" value="KAJ4761047.1"/>
    <property type="molecule type" value="Genomic_DNA"/>
</dbReference>
<dbReference type="PRINTS" id="PR01415">
    <property type="entry name" value="ANKYRIN"/>
</dbReference>
<evidence type="ECO:0000256" key="1">
    <source>
        <dbReference type="ARBA" id="ARBA00004141"/>
    </source>
</evidence>
<feature type="domain" description="PGG" evidence="10">
    <location>
        <begin position="274"/>
        <end position="403"/>
    </location>
</feature>
<proteinExistence type="predicted"/>
<evidence type="ECO:0000313" key="12">
    <source>
        <dbReference type="Proteomes" id="UP001140206"/>
    </source>
</evidence>
<feature type="region of interest" description="Disordered" evidence="8">
    <location>
        <begin position="252"/>
        <end position="272"/>
    </location>
</feature>
<name>A0AAV8CYG7_9POAL</name>
<evidence type="ECO:0000256" key="6">
    <source>
        <dbReference type="ARBA" id="ARBA00023136"/>
    </source>
</evidence>
<feature type="repeat" description="ANK" evidence="7">
    <location>
        <begin position="77"/>
        <end position="99"/>
    </location>
</feature>
<gene>
    <name evidence="11" type="ORF">LUZ62_071422</name>
</gene>
<evidence type="ECO:0000256" key="7">
    <source>
        <dbReference type="PROSITE-ProRule" id="PRU00023"/>
    </source>
</evidence>
<keyword evidence="2 9" id="KW-0812">Transmembrane</keyword>
<dbReference type="InterPro" id="IPR036770">
    <property type="entry name" value="Ankyrin_rpt-contain_sf"/>
</dbReference>
<evidence type="ECO:0000256" key="5">
    <source>
        <dbReference type="ARBA" id="ARBA00023043"/>
    </source>
</evidence>
<dbReference type="GO" id="GO:0005886">
    <property type="term" value="C:plasma membrane"/>
    <property type="evidence" value="ECO:0007669"/>
    <property type="project" value="TreeGrafter"/>
</dbReference>
<feature type="transmembrane region" description="Helical" evidence="9">
    <location>
        <begin position="489"/>
        <end position="510"/>
    </location>
</feature>
<feature type="transmembrane region" description="Helical" evidence="9">
    <location>
        <begin position="382"/>
        <end position="407"/>
    </location>
</feature>
<dbReference type="InterPro" id="IPR026961">
    <property type="entry name" value="PGG_dom"/>
</dbReference>
<feature type="transmembrane region" description="Helical" evidence="9">
    <location>
        <begin position="350"/>
        <end position="370"/>
    </location>
</feature>
<keyword evidence="5 7" id="KW-0040">ANK repeat</keyword>
<dbReference type="Gene3D" id="1.25.40.20">
    <property type="entry name" value="Ankyrin repeat-containing domain"/>
    <property type="match status" value="1"/>
</dbReference>
<comment type="subcellular location">
    <subcellularLocation>
        <location evidence="1">Membrane</location>
        <topology evidence="1">Multi-pass membrane protein</topology>
    </subcellularLocation>
</comment>
<evidence type="ECO:0000256" key="8">
    <source>
        <dbReference type="SAM" id="MobiDB-lite"/>
    </source>
</evidence>
<feature type="repeat" description="ANK" evidence="7">
    <location>
        <begin position="148"/>
        <end position="180"/>
    </location>
</feature>
<keyword evidence="12" id="KW-1185">Reference proteome</keyword>
<comment type="caution">
    <text evidence="11">The sequence shown here is derived from an EMBL/GenBank/DDBJ whole genome shotgun (WGS) entry which is preliminary data.</text>
</comment>
<protein>
    <recommendedName>
        <fullName evidence="10">PGG domain-containing protein</fullName>
    </recommendedName>
</protein>
<dbReference type="Proteomes" id="UP001140206">
    <property type="component" value="Chromosome 4"/>
</dbReference>
<dbReference type="Pfam" id="PF12796">
    <property type="entry name" value="Ank_2"/>
    <property type="match status" value="2"/>
</dbReference>
<evidence type="ECO:0000256" key="9">
    <source>
        <dbReference type="SAM" id="Phobius"/>
    </source>
</evidence>
<feature type="compositionally biased region" description="Polar residues" evidence="8">
    <location>
        <begin position="254"/>
        <end position="267"/>
    </location>
</feature>
<organism evidence="11 12">
    <name type="scientific">Rhynchospora pubera</name>
    <dbReference type="NCBI Taxonomy" id="906938"/>
    <lineage>
        <taxon>Eukaryota</taxon>
        <taxon>Viridiplantae</taxon>
        <taxon>Streptophyta</taxon>
        <taxon>Embryophyta</taxon>
        <taxon>Tracheophyta</taxon>
        <taxon>Spermatophyta</taxon>
        <taxon>Magnoliopsida</taxon>
        <taxon>Liliopsida</taxon>
        <taxon>Poales</taxon>
        <taxon>Cyperaceae</taxon>
        <taxon>Cyperoideae</taxon>
        <taxon>Rhynchosporeae</taxon>
        <taxon>Rhynchospora</taxon>
    </lineage>
</organism>
<keyword evidence="3" id="KW-0677">Repeat</keyword>
<evidence type="ECO:0000256" key="2">
    <source>
        <dbReference type="ARBA" id="ARBA00022692"/>
    </source>
</evidence>
<dbReference type="Pfam" id="PF13962">
    <property type="entry name" value="PGG"/>
    <property type="match status" value="1"/>
</dbReference>
<dbReference type="InterPro" id="IPR002110">
    <property type="entry name" value="Ankyrin_rpt"/>
</dbReference>
<sequence length="531" mass="59609">MDTLLKRLDEASRDGDINKLKELMDEDPSLLDSFDHDVPEREACDNPLHISASLGHVDFTIEVLQFKPKLAQMPNRDGRLPLHLAAARGHLQVVEKLVDQQDGQNLYLYPESKYGYMPAHIATINGKHTIMKMLIERCKDVLDKTTHRKETLMHLAVIANCIDSVRYLINQGVNLNEKDVDGNTCLHLACQKKNHQIITHLLDQDGIEVNSINARGLTPLDVLLVYSCDSATNASLVNMLRRVGGEEAVEQGTPKANFSNSKPSFSIPNKHKGKTQNEAQTLLLVATLVATITFPAISNPPGGFIQLPFEKKDMQYIYNNGANNSLVFKDWTSTDAYPAGRPVLLWQLKAFFLLDSIALFSSISVILFLLCRIPRTKIVMKLLAGILWLASFCTGLAFASAFSLIYVPDLVGEDNAWLGYLDLLSRIEWVFGLLISWCVVYIIAGLWSSYQVITFLWRKGGFKWKGNLPNWIHKVGWPKNRWLKKITSVTFMVCFLATLSLCAYGTWLGFTANHLITLIGYDLNPIQTNGM</sequence>
<evidence type="ECO:0000259" key="10">
    <source>
        <dbReference type="Pfam" id="PF13962"/>
    </source>
</evidence>
<dbReference type="SUPFAM" id="SSF48403">
    <property type="entry name" value="Ankyrin repeat"/>
    <property type="match status" value="1"/>
</dbReference>
<evidence type="ECO:0000313" key="11">
    <source>
        <dbReference type="EMBL" id="KAJ4761047.1"/>
    </source>
</evidence>
<dbReference type="SMART" id="SM00248">
    <property type="entry name" value="ANK"/>
    <property type="match status" value="6"/>
</dbReference>
<evidence type="ECO:0000256" key="4">
    <source>
        <dbReference type="ARBA" id="ARBA00022989"/>
    </source>
</evidence>
<accession>A0AAV8CYG7</accession>
<dbReference type="PROSITE" id="PS50297">
    <property type="entry name" value="ANK_REP_REGION"/>
    <property type="match status" value="3"/>
</dbReference>
<dbReference type="PANTHER" id="PTHR24186">
    <property type="entry name" value="PROTEIN PHOSPHATASE 1 REGULATORY SUBUNIT"/>
    <property type="match status" value="1"/>
</dbReference>
<dbReference type="AlphaFoldDB" id="A0AAV8CYG7"/>
<feature type="repeat" description="ANK" evidence="7">
    <location>
        <begin position="181"/>
        <end position="214"/>
    </location>
</feature>
<evidence type="ECO:0000256" key="3">
    <source>
        <dbReference type="ARBA" id="ARBA00022737"/>
    </source>
</evidence>
<feature type="transmembrane region" description="Helical" evidence="9">
    <location>
        <begin position="427"/>
        <end position="450"/>
    </location>
</feature>
<dbReference type="PANTHER" id="PTHR24186:SF38">
    <property type="entry name" value="ANKYRIN REPEAT FAMILY PROTEIN"/>
    <property type="match status" value="1"/>
</dbReference>
<reference evidence="11" key="1">
    <citation type="submission" date="2022-08" db="EMBL/GenBank/DDBJ databases">
        <authorList>
            <person name="Marques A."/>
        </authorList>
    </citation>
    <scope>NUCLEOTIDE SEQUENCE</scope>
    <source>
        <strain evidence="11">RhyPub2mFocal</strain>
        <tissue evidence="11">Leaves</tissue>
    </source>
</reference>
<dbReference type="PROSITE" id="PS50088">
    <property type="entry name" value="ANK_REPEAT"/>
    <property type="match status" value="3"/>
</dbReference>
<keyword evidence="6 9" id="KW-0472">Membrane</keyword>